<dbReference type="InterPro" id="IPR022742">
    <property type="entry name" value="Hydrolase_4"/>
</dbReference>
<comment type="caution">
    <text evidence="2">The sequence shown here is derived from an EMBL/GenBank/DDBJ whole genome shotgun (WGS) entry which is preliminary data.</text>
</comment>
<accession>A0ABV5KXL2</accession>
<dbReference type="Gene3D" id="3.40.50.1820">
    <property type="entry name" value="alpha/beta hydrolase"/>
    <property type="match status" value="1"/>
</dbReference>
<evidence type="ECO:0000313" key="2">
    <source>
        <dbReference type="EMBL" id="MFB9329965.1"/>
    </source>
</evidence>
<keyword evidence="3" id="KW-1185">Reference proteome</keyword>
<dbReference type="Proteomes" id="UP001589747">
    <property type="component" value="Unassembled WGS sequence"/>
</dbReference>
<evidence type="ECO:0000313" key="3">
    <source>
        <dbReference type="Proteomes" id="UP001589747"/>
    </source>
</evidence>
<name>A0ABV5KXL2_9BACL</name>
<feature type="domain" description="Serine aminopeptidase S33" evidence="1">
    <location>
        <begin position="61"/>
        <end position="295"/>
    </location>
</feature>
<gene>
    <name evidence="2" type="ORF">ACFFSY_28830</name>
</gene>
<reference evidence="2 3" key="1">
    <citation type="submission" date="2024-09" db="EMBL/GenBank/DDBJ databases">
        <authorList>
            <person name="Sun Q."/>
            <person name="Mori K."/>
        </authorList>
    </citation>
    <scope>NUCLEOTIDE SEQUENCE [LARGE SCALE GENOMIC DNA]</scope>
    <source>
        <strain evidence="2 3">TISTR 2452</strain>
    </source>
</reference>
<dbReference type="Pfam" id="PF12146">
    <property type="entry name" value="Hydrolase_4"/>
    <property type="match status" value="1"/>
</dbReference>
<sequence length="337" mass="37838">MTRKWIRRTAALLTGTLAAAVLLIVWQHDFEMVEKPIAIRTEQGMLRGTLIMPKTPAGKVGLVVFVHGDGPADASYDGFYRPLWEAFAQAGYASLSLSKPGIGGSEGNWLKQSMDDRAEETLQAIRWARRQTIIDPRRIGLWGASQAGWVIPSVVERDPDIAFSILVAPAINWLSQGAYHTRRLMEREGHAEADIRKQLAYEKSINQLLERGSSYEDYVRIAKKGQRMSRDRWQFVANNFRADATASLSSFRTPIHLVLGGRDLNVDAAETERVYRQRVPPGLLTVTKLPDADHAMLTRANAASELRAAFYAVFFPRYLFDSGYLKDLESFVRRLGG</sequence>
<proteinExistence type="predicted"/>
<dbReference type="PANTHER" id="PTHR43265:SF1">
    <property type="entry name" value="ESTERASE ESTD"/>
    <property type="match status" value="1"/>
</dbReference>
<evidence type="ECO:0000259" key="1">
    <source>
        <dbReference type="Pfam" id="PF12146"/>
    </source>
</evidence>
<dbReference type="RefSeq" id="WP_377500720.1">
    <property type="nucleotide sequence ID" value="NZ_JBHMDO010000047.1"/>
</dbReference>
<dbReference type="InterPro" id="IPR029058">
    <property type="entry name" value="AB_hydrolase_fold"/>
</dbReference>
<dbReference type="PANTHER" id="PTHR43265">
    <property type="entry name" value="ESTERASE ESTD"/>
    <property type="match status" value="1"/>
</dbReference>
<dbReference type="EC" id="3.4.-.-" evidence="2"/>
<dbReference type="InterPro" id="IPR053145">
    <property type="entry name" value="AB_hydrolase_Est10"/>
</dbReference>
<protein>
    <submittedName>
        <fullName evidence="2">Alpha/beta hydrolase family protein</fullName>
        <ecNumber evidence="2">3.4.-.-</ecNumber>
    </submittedName>
</protein>
<dbReference type="SUPFAM" id="SSF53474">
    <property type="entry name" value="alpha/beta-Hydrolases"/>
    <property type="match status" value="1"/>
</dbReference>
<dbReference type="EMBL" id="JBHMDO010000047">
    <property type="protein sequence ID" value="MFB9329965.1"/>
    <property type="molecule type" value="Genomic_DNA"/>
</dbReference>
<keyword evidence="2" id="KW-0378">Hydrolase</keyword>
<organism evidence="2 3">
    <name type="scientific">Paenibacillus aurantiacus</name>
    <dbReference type="NCBI Taxonomy" id="1936118"/>
    <lineage>
        <taxon>Bacteria</taxon>
        <taxon>Bacillati</taxon>
        <taxon>Bacillota</taxon>
        <taxon>Bacilli</taxon>
        <taxon>Bacillales</taxon>
        <taxon>Paenibacillaceae</taxon>
        <taxon>Paenibacillus</taxon>
    </lineage>
</organism>
<dbReference type="GO" id="GO:0016787">
    <property type="term" value="F:hydrolase activity"/>
    <property type="evidence" value="ECO:0007669"/>
    <property type="project" value="UniProtKB-KW"/>
</dbReference>